<name>A0ACB7F7Z8_NIBAL</name>
<proteinExistence type="predicted"/>
<reference evidence="1" key="1">
    <citation type="submission" date="2020-04" db="EMBL/GenBank/DDBJ databases">
        <title>A chromosome-scale assembly and high-density genetic map of the yellow drum (Nibea albiflora) genome.</title>
        <authorList>
            <person name="Xu D."/>
            <person name="Zhang W."/>
            <person name="Chen R."/>
            <person name="Tan P."/>
            <person name="Wang L."/>
            <person name="Song H."/>
            <person name="Tian L."/>
            <person name="Zhu Q."/>
            <person name="Wang B."/>
        </authorList>
    </citation>
    <scope>NUCLEOTIDE SEQUENCE</scope>
    <source>
        <strain evidence="1">ZJHYS-2018</strain>
    </source>
</reference>
<sequence length="841" mass="91807">VFTGFMFSAVVLVLGCLLQRKLVTTEGHRGTNRHVFYAVQMDGGVRAARALVEQHGLEFIQQVGSLEGVYTLRDSRGRPDRATFENRLASAEGVHLVQRQHTHYRDKRVPVTGPEPGSAHSSQRRESATDRQLKENTSDQSLTFNDPLWPMQWELFAQGQYNSCGFDLNVMPVWRNNITGNGVVVSIIDDGVDHANKDLRKNFEAFASFDLRASHGLFHDPMPVRDEANSHGTRCAGEVAMEANNSYCGVGIAFNARIGGIRLLDGSVTDAMEATALTFNMHFIDIYVCSWGPRDNGAEMDGPHSLTEQALRLGTHKARLSSPSSHCCLSDGKQTSALCVELRLGGQNGRGGKGSIFVWAAGNGGMQHDHCGADGYVNSIYNIAIGAVSQTGKPAYFGEPCPGVMAVTLTGASVGGSLPLVTVTVTNIGDGCVTHFPGTSSAAPIAAGILALVLEANPEMTWRDVQHLITKTAKIPDPKEPGWNINGAGYHVHHRYGFGVLDAGLMVQQAADFTTVAPQRKCTQEVTLHPIRVSINAVCRGDLSISLESPAGTVSLLLDTRPNDASSAGLVNWTMMTVHCWDEQPHGLWTLKVTDHKGTVRSCMRPNDEEASGALLSATLILYGTYHPHRTTHEGPLESIVSMGSRHSVPQQEVYQRDRIPPLDLIQLVYQMERDRKVRADDITVPARHQLHHTDVKQKSFTRSRPSAVKKLHEAIRNNVDSETGSLPSQTLQGVIPDVKEVQQSSDPGGRETGRKRKKRTSIEVSVKGALESHFLKCPKPAASEIISLADSLHLEKEVVRVWFCNRRQKEKRMTPPGALPGSEDVYGDTPPHHGVQTPVQ</sequence>
<gene>
    <name evidence="1" type="primary">PCSK6.2</name>
    <name evidence="1" type="ORF">GBF38_014575</name>
</gene>
<evidence type="ECO:0000313" key="1">
    <source>
        <dbReference type="EMBL" id="KAG8010309.1"/>
    </source>
</evidence>
<accession>A0ACB7F7Z8</accession>
<organism evidence="1 2">
    <name type="scientific">Nibea albiflora</name>
    <name type="common">Yellow drum</name>
    <name type="synonym">Corvina albiflora</name>
    <dbReference type="NCBI Taxonomy" id="240163"/>
    <lineage>
        <taxon>Eukaryota</taxon>
        <taxon>Metazoa</taxon>
        <taxon>Chordata</taxon>
        <taxon>Craniata</taxon>
        <taxon>Vertebrata</taxon>
        <taxon>Euteleostomi</taxon>
        <taxon>Actinopterygii</taxon>
        <taxon>Neopterygii</taxon>
        <taxon>Teleostei</taxon>
        <taxon>Neoteleostei</taxon>
        <taxon>Acanthomorphata</taxon>
        <taxon>Eupercaria</taxon>
        <taxon>Sciaenidae</taxon>
        <taxon>Nibea</taxon>
    </lineage>
</organism>
<keyword evidence="2" id="KW-1185">Reference proteome</keyword>
<feature type="non-terminal residue" evidence="1">
    <location>
        <position position="1"/>
    </location>
</feature>
<comment type="caution">
    <text evidence="1">The sequence shown here is derived from an EMBL/GenBank/DDBJ whole genome shotgun (WGS) entry which is preliminary data.</text>
</comment>
<evidence type="ECO:0000313" key="2">
    <source>
        <dbReference type="Proteomes" id="UP000805704"/>
    </source>
</evidence>
<dbReference type="EMBL" id="CM024804">
    <property type="protein sequence ID" value="KAG8010309.1"/>
    <property type="molecule type" value="Genomic_DNA"/>
</dbReference>
<protein>
    <submittedName>
        <fullName evidence="1">Proprotein convertase subtilisin/kexin type 6</fullName>
    </submittedName>
</protein>
<dbReference type="Proteomes" id="UP000805704">
    <property type="component" value="Chromosome 16"/>
</dbReference>